<dbReference type="InterPro" id="IPR008969">
    <property type="entry name" value="CarboxyPept-like_regulatory"/>
</dbReference>
<gene>
    <name evidence="2" type="ORF">ACFSJU_10750</name>
</gene>
<dbReference type="Pfam" id="PF13715">
    <property type="entry name" value="CarbopepD_reg_2"/>
    <property type="match status" value="1"/>
</dbReference>
<dbReference type="EMBL" id="JBHUHZ010000001">
    <property type="protein sequence ID" value="MFD2162871.1"/>
    <property type="molecule type" value="Genomic_DNA"/>
</dbReference>
<protein>
    <submittedName>
        <fullName evidence="2">Carboxypeptidase-like regulatory domain-containing protein</fullName>
    </submittedName>
</protein>
<keyword evidence="3" id="KW-1185">Reference proteome</keyword>
<dbReference type="SUPFAM" id="SSF49464">
    <property type="entry name" value="Carboxypeptidase regulatory domain-like"/>
    <property type="match status" value="1"/>
</dbReference>
<comment type="caution">
    <text evidence="2">The sequence shown here is derived from an EMBL/GenBank/DDBJ whole genome shotgun (WGS) entry which is preliminary data.</text>
</comment>
<feature type="signal peptide" evidence="1">
    <location>
        <begin position="1"/>
        <end position="19"/>
    </location>
</feature>
<dbReference type="RefSeq" id="WP_379125726.1">
    <property type="nucleotide sequence ID" value="NZ_JBHUHZ010000001.1"/>
</dbReference>
<feature type="chain" id="PRO_5047383988" evidence="1">
    <location>
        <begin position="20"/>
        <end position="388"/>
    </location>
</feature>
<organism evidence="2 3">
    <name type="scientific">Paradesertivirga mongoliensis</name>
    <dbReference type="NCBI Taxonomy" id="2100740"/>
    <lineage>
        <taxon>Bacteria</taxon>
        <taxon>Pseudomonadati</taxon>
        <taxon>Bacteroidota</taxon>
        <taxon>Sphingobacteriia</taxon>
        <taxon>Sphingobacteriales</taxon>
        <taxon>Sphingobacteriaceae</taxon>
        <taxon>Paradesertivirga</taxon>
    </lineage>
</organism>
<accession>A0ABW4ZMS5</accession>
<name>A0ABW4ZMS5_9SPHI</name>
<reference evidence="3" key="1">
    <citation type="journal article" date="2019" name="Int. J. Syst. Evol. Microbiol.">
        <title>The Global Catalogue of Microorganisms (GCM) 10K type strain sequencing project: providing services to taxonomists for standard genome sequencing and annotation.</title>
        <authorList>
            <consortium name="The Broad Institute Genomics Platform"/>
            <consortium name="The Broad Institute Genome Sequencing Center for Infectious Disease"/>
            <person name="Wu L."/>
            <person name="Ma J."/>
        </authorList>
    </citation>
    <scope>NUCLEOTIDE SEQUENCE [LARGE SCALE GENOMIC DNA]</scope>
    <source>
        <strain evidence="3">KCTC 42217</strain>
    </source>
</reference>
<proteinExistence type="predicted"/>
<dbReference type="Proteomes" id="UP001597387">
    <property type="component" value="Unassembled WGS sequence"/>
</dbReference>
<evidence type="ECO:0000256" key="1">
    <source>
        <dbReference type="SAM" id="SignalP"/>
    </source>
</evidence>
<keyword evidence="1" id="KW-0732">Signal</keyword>
<sequence length="388" mass="44844">MKGCVAIFLFYFLCTDISAQTGALSGMVRDGEENRGLSSANVFLSNATNGTQTNSQGHFLLRKIKPGQYDLVVSHVGYDTWVKRITINQDTQRFEIKLHPNNIKLREVVIGHDPNWARNYANFKRIFIGSGENSGKCIVSNPKILSLFFDSRLKRLEASSDEFLIIENEYLGYRLKYLLKEFEWLQQSGLTYYAGQVLFENLNGTARQLKRWKENRRQAYFGSNLHFFRLLRSGNLHENGYLVRSLQRIKVADRPSDAYILEKIRTFHRNASNPNDSLAYWRKLYRSPKAISLIGREKLESGDIAKPTNLPNLHALDYQTDLHLIYEPKKVYNPYSRIREHPTTIIAFQKRPVLFDLNGVVANPRSVIYEGAWNQGIVELLPQDYEPE</sequence>
<evidence type="ECO:0000313" key="3">
    <source>
        <dbReference type="Proteomes" id="UP001597387"/>
    </source>
</evidence>
<evidence type="ECO:0000313" key="2">
    <source>
        <dbReference type="EMBL" id="MFD2162871.1"/>
    </source>
</evidence>
<dbReference type="Gene3D" id="2.60.40.1120">
    <property type="entry name" value="Carboxypeptidase-like, regulatory domain"/>
    <property type="match status" value="1"/>
</dbReference>